<keyword evidence="5" id="KW-0653">Protein transport</keyword>
<keyword evidence="11" id="KW-1185">Reference proteome</keyword>
<feature type="chain" id="PRO_5043746668" evidence="6">
    <location>
        <begin position="22"/>
        <end position="541"/>
    </location>
</feature>
<sequence length="541" mass="60258">MKKHRSMLLLYCIVILCLVLAACGGEGSGADGDAADVNSKILLVNNGKEPTSLDPPVGFDQVSNDVLNNFMEGLTRLQEDHTPGPGVASEWTVTEDEKQYTFTLREDAKWSNGDPVTASDFEFAFKRILDPNLGAASATLAYVIDGAEAYNSGEGTADDVQVTAVDEHTLEIKLNKPAPWFLGMMSNPAFFPVHKATVEGNAQWAAEASSILSNGPFKLTEWKHDAEIQMVKNDQYWDADNVHLDGITMKMVDDSTTAYQLYESGELHITGTLPPDVIQSLIDEGKATIEDSAGTYFYRFNTTMEPFTNAKIRKAFTLAVDRQQIVDLVIKQKHKPATGLVSYGLLEGESGGDFREQGGELVKFDIEEAKRLLTEGMEEEGYDTLPSVTLSYNTNDLHQKIAETMQAMIKTNLGIDITLASKESKVLTDEQKSLQFQMSRSSWLPDFADPINFLDIFVSGSPNNRTGWSNSEYDQLIAAAYSEPDVEKRFTYLHEAESILMEEMPIMPMYFYNSVYLQKDHLTGVLRHAYGYIDYKYAELQ</sequence>
<dbReference type="GO" id="GO:0015833">
    <property type="term" value="P:peptide transport"/>
    <property type="evidence" value="ECO:0007669"/>
    <property type="project" value="UniProtKB-KW"/>
</dbReference>
<dbReference type="InterPro" id="IPR030678">
    <property type="entry name" value="Peptide/Ni-bd"/>
</dbReference>
<protein>
    <submittedName>
        <fullName evidence="8">Peptide ABC transporter substrate-binding protein</fullName>
    </submittedName>
</protein>
<dbReference type="GO" id="GO:0043190">
    <property type="term" value="C:ATP-binding cassette (ABC) transporter complex"/>
    <property type="evidence" value="ECO:0007669"/>
    <property type="project" value="InterPro"/>
</dbReference>
<dbReference type="InterPro" id="IPR000914">
    <property type="entry name" value="SBP_5_dom"/>
</dbReference>
<proteinExistence type="inferred from homology"/>
<evidence type="ECO:0000256" key="1">
    <source>
        <dbReference type="ARBA" id="ARBA00004196"/>
    </source>
</evidence>
<evidence type="ECO:0000313" key="9">
    <source>
        <dbReference type="EMBL" id="WDI00610.1"/>
    </source>
</evidence>
<dbReference type="Gene3D" id="3.10.105.10">
    <property type="entry name" value="Dipeptide-binding Protein, Domain 3"/>
    <property type="match status" value="1"/>
</dbReference>
<evidence type="ECO:0000313" key="11">
    <source>
        <dbReference type="Proteomes" id="UP001221519"/>
    </source>
</evidence>
<evidence type="ECO:0000256" key="6">
    <source>
        <dbReference type="SAM" id="SignalP"/>
    </source>
</evidence>
<feature type="domain" description="Solute-binding protein family 5" evidence="7">
    <location>
        <begin position="83"/>
        <end position="464"/>
    </location>
</feature>
<feature type="signal peptide" evidence="6">
    <location>
        <begin position="1"/>
        <end position="21"/>
    </location>
</feature>
<organism evidence="8 10">
    <name type="scientific">Paenibacillus urinalis</name>
    <dbReference type="NCBI Taxonomy" id="521520"/>
    <lineage>
        <taxon>Bacteria</taxon>
        <taxon>Bacillati</taxon>
        <taxon>Bacillota</taxon>
        <taxon>Bacilli</taxon>
        <taxon>Bacillales</taxon>
        <taxon>Paenibacillaceae</taxon>
        <taxon>Paenibacillus</taxon>
    </lineage>
</organism>
<evidence type="ECO:0000259" key="7">
    <source>
        <dbReference type="Pfam" id="PF00496"/>
    </source>
</evidence>
<dbReference type="EMBL" id="CP118108">
    <property type="protein sequence ID" value="WDI00610.1"/>
    <property type="molecule type" value="Genomic_DNA"/>
</dbReference>
<reference evidence="8 11" key="1">
    <citation type="submission" date="2023-02" db="EMBL/GenBank/DDBJ databases">
        <title>Pathogen: clinical or host-associated sample.</title>
        <authorList>
            <person name="Hergert J."/>
            <person name="Casey R."/>
            <person name="Wagner J."/>
            <person name="Young E.L."/>
            <person name="Oakeson K.F."/>
        </authorList>
    </citation>
    <scope>NUCLEOTIDE SEQUENCE</scope>
    <source>
        <strain evidence="9 11">2022CK-00829</strain>
        <strain evidence="8">2022CK-00830</strain>
    </source>
</reference>
<comment type="similarity">
    <text evidence="2">Belongs to the bacterial solute-binding protein 5 family.</text>
</comment>
<dbReference type="EMBL" id="CP118101">
    <property type="protein sequence ID" value="WDH80910.1"/>
    <property type="molecule type" value="Genomic_DNA"/>
</dbReference>
<dbReference type="PANTHER" id="PTHR30290">
    <property type="entry name" value="PERIPLASMIC BINDING COMPONENT OF ABC TRANSPORTER"/>
    <property type="match status" value="1"/>
</dbReference>
<accession>A0AAX3MWU1</accession>
<keyword evidence="3" id="KW-0813">Transport</keyword>
<dbReference type="Proteomes" id="UP001220962">
    <property type="component" value="Chromosome"/>
</dbReference>
<evidence type="ECO:0000256" key="4">
    <source>
        <dbReference type="ARBA" id="ARBA00022729"/>
    </source>
</evidence>
<dbReference type="InterPro" id="IPR039424">
    <property type="entry name" value="SBP_5"/>
</dbReference>
<dbReference type="RefSeq" id="WP_047910469.1">
    <property type="nucleotide sequence ID" value="NZ_CP118101.1"/>
</dbReference>
<dbReference type="PANTHER" id="PTHR30290:SF79">
    <property type="entry name" value="DIPEPTIDE-BINDING PROTEIN DPPE"/>
    <property type="match status" value="1"/>
</dbReference>
<dbReference type="FunFam" id="3.90.76.10:FF:000001">
    <property type="entry name" value="Oligopeptide ABC transporter substrate-binding protein"/>
    <property type="match status" value="1"/>
</dbReference>
<dbReference type="FunFam" id="3.10.105.10:FF:000001">
    <property type="entry name" value="Oligopeptide ABC transporter, oligopeptide-binding protein"/>
    <property type="match status" value="1"/>
</dbReference>
<dbReference type="GO" id="GO:0030288">
    <property type="term" value="C:outer membrane-bounded periplasmic space"/>
    <property type="evidence" value="ECO:0007669"/>
    <property type="project" value="UniProtKB-ARBA"/>
</dbReference>
<dbReference type="SUPFAM" id="SSF53850">
    <property type="entry name" value="Periplasmic binding protein-like II"/>
    <property type="match status" value="1"/>
</dbReference>
<dbReference type="AlphaFoldDB" id="A0AAX3MWU1"/>
<keyword evidence="5" id="KW-0571">Peptide transport</keyword>
<dbReference type="GO" id="GO:1904680">
    <property type="term" value="F:peptide transmembrane transporter activity"/>
    <property type="evidence" value="ECO:0007669"/>
    <property type="project" value="TreeGrafter"/>
</dbReference>
<comment type="subcellular location">
    <subcellularLocation>
        <location evidence="1">Cell envelope</location>
    </subcellularLocation>
</comment>
<name>A0AAX3MWU1_9BACL</name>
<keyword evidence="4 6" id="KW-0732">Signal</keyword>
<evidence type="ECO:0000256" key="3">
    <source>
        <dbReference type="ARBA" id="ARBA00022448"/>
    </source>
</evidence>
<evidence type="ECO:0000256" key="5">
    <source>
        <dbReference type="ARBA" id="ARBA00022856"/>
    </source>
</evidence>
<evidence type="ECO:0000313" key="10">
    <source>
        <dbReference type="Proteomes" id="UP001220962"/>
    </source>
</evidence>
<dbReference type="Gene3D" id="3.40.190.10">
    <property type="entry name" value="Periplasmic binding protein-like II"/>
    <property type="match status" value="1"/>
</dbReference>
<dbReference type="PIRSF" id="PIRSF002741">
    <property type="entry name" value="MppA"/>
    <property type="match status" value="1"/>
</dbReference>
<dbReference type="PROSITE" id="PS51257">
    <property type="entry name" value="PROKAR_LIPOPROTEIN"/>
    <property type="match status" value="1"/>
</dbReference>
<evidence type="ECO:0000256" key="2">
    <source>
        <dbReference type="ARBA" id="ARBA00005695"/>
    </source>
</evidence>
<dbReference type="Pfam" id="PF00496">
    <property type="entry name" value="SBP_bac_5"/>
    <property type="match status" value="1"/>
</dbReference>
<evidence type="ECO:0000313" key="8">
    <source>
        <dbReference type="EMBL" id="WDH80910.1"/>
    </source>
</evidence>
<dbReference type="Proteomes" id="UP001221519">
    <property type="component" value="Chromosome"/>
</dbReference>
<dbReference type="CDD" id="cd08504">
    <property type="entry name" value="PBP2_OppA"/>
    <property type="match status" value="1"/>
</dbReference>
<gene>
    <name evidence="8" type="ORF">PUW23_15335</name>
    <name evidence="9" type="ORF">PUW25_15095</name>
</gene>
<dbReference type="Gene3D" id="3.90.76.10">
    <property type="entry name" value="Dipeptide-binding Protein, Domain 1"/>
    <property type="match status" value="1"/>
</dbReference>